<dbReference type="Gene3D" id="1.10.443.10">
    <property type="entry name" value="Intergrase catalytic core"/>
    <property type="match status" value="1"/>
</dbReference>
<dbReference type="Proteomes" id="UP001139494">
    <property type="component" value="Unassembled WGS sequence"/>
</dbReference>
<dbReference type="AlphaFoldDB" id="A0A9R1D7W3"/>
<dbReference type="GO" id="GO:0015074">
    <property type="term" value="P:DNA integration"/>
    <property type="evidence" value="ECO:0007669"/>
    <property type="project" value="InterPro"/>
</dbReference>
<gene>
    <name evidence="2" type="ORF">KM295_15950</name>
</gene>
<protein>
    <submittedName>
        <fullName evidence="2">Site-specific integrase</fullName>
    </submittedName>
</protein>
<keyword evidence="3" id="KW-1185">Reference proteome</keyword>
<dbReference type="InterPro" id="IPR013762">
    <property type="entry name" value="Integrase-like_cat_sf"/>
</dbReference>
<dbReference type="SUPFAM" id="SSF56349">
    <property type="entry name" value="DNA breaking-rejoining enzymes"/>
    <property type="match status" value="1"/>
</dbReference>
<evidence type="ECO:0000256" key="1">
    <source>
        <dbReference type="ARBA" id="ARBA00023172"/>
    </source>
</evidence>
<dbReference type="EMBL" id="JAHLKM010000049">
    <property type="protein sequence ID" value="MCQ4334945.1"/>
    <property type="molecule type" value="Genomic_DNA"/>
</dbReference>
<evidence type="ECO:0000313" key="3">
    <source>
        <dbReference type="Proteomes" id="UP001139494"/>
    </source>
</evidence>
<proteinExistence type="predicted"/>
<sequence length="139" mass="15806">MKIHSPTLTGDDTVGDLMLDEGVAEELPECLRRYEYTSRPHVVIALMWHTMMRVGPIRSLDVSEFDSEEGSPEVVYWPEGGTTTKNGTGGEGLIPLSDLVCQLLEDWIEQTFLNECLRCNRISIPREGMEQRREHLDDL</sequence>
<dbReference type="GO" id="GO:0006310">
    <property type="term" value="P:DNA recombination"/>
    <property type="evidence" value="ECO:0007669"/>
    <property type="project" value="UniProtKB-KW"/>
</dbReference>
<comment type="caution">
    <text evidence="2">The sequence shown here is derived from an EMBL/GenBank/DDBJ whole genome shotgun (WGS) entry which is preliminary data.</text>
</comment>
<name>A0A9R1D7W3_9EURY</name>
<accession>A0A9R1D7W3</accession>
<dbReference type="InterPro" id="IPR011010">
    <property type="entry name" value="DNA_brk_join_enz"/>
</dbReference>
<evidence type="ECO:0000313" key="2">
    <source>
        <dbReference type="EMBL" id="MCQ4334945.1"/>
    </source>
</evidence>
<organism evidence="2 3">
    <name type="scientific">Natronomonas aquatica</name>
    <dbReference type="NCBI Taxonomy" id="2841590"/>
    <lineage>
        <taxon>Archaea</taxon>
        <taxon>Methanobacteriati</taxon>
        <taxon>Methanobacteriota</taxon>
        <taxon>Stenosarchaea group</taxon>
        <taxon>Halobacteria</taxon>
        <taxon>Halobacteriales</taxon>
        <taxon>Natronomonadaceae</taxon>
        <taxon>Natronomonas</taxon>
    </lineage>
</organism>
<dbReference type="GO" id="GO:0003677">
    <property type="term" value="F:DNA binding"/>
    <property type="evidence" value="ECO:0007669"/>
    <property type="project" value="InterPro"/>
</dbReference>
<reference evidence="2" key="1">
    <citation type="journal article" date="2023" name="Front. Microbiol.">
        <title>Genomic-based phylogenetic and metabolic analyses of the genus Natronomonas, and description of Natronomonas aquatica sp. nov.</title>
        <authorList>
            <person name="Garcia-Roldan A."/>
            <person name="Duran-Viseras A."/>
            <person name="de la Haba R.R."/>
            <person name="Corral P."/>
            <person name="Sanchez-Porro C."/>
            <person name="Ventosa A."/>
        </authorList>
    </citation>
    <scope>NUCLEOTIDE SEQUENCE</scope>
    <source>
        <strain evidence="2">F2-12</strain>
    </source>
</reference>
<dbReference type="RefSeq" id="WP_256031252.1">
    <property type="nucleotide sequence ID" value="NZ_JAHLKM010000049.1"/>
</dbReference>
<keyword evidence="1" id="KW-0233">DNA recombination</keyword>